<dbReference type="InterPro" id="IPR036875">
    <property type="entry name" value="Znf_CCHC_sf"/>
</dbReference>
<dbReference type="Gene3D" id="4.10.60.10">
    <property type="entry name" value="Zinc finger, CCHC-type"/>
    <property type="match status" value="1"/>
</dbReference>
<reference evidence="5 6" key="2">
    <citation type="submission" date="2018-11" db="EMBL/GenBank/DDBJ databases">
        <authorList>
            <consortium name="Pathogen Informatics"/>
        </authorList>
    </citation>
    <scope>NUCLEOTIDE SEQUENCE [LARGE SCALE GENOMIC DNA]</scope>
</reference>
<dbReference type="GO" id="GO:0008270">
    <property type="term" value="F:zinc ion binding"/>
    <property type="evidence" value="ECO:0007669"/>
    <property type="project" value="UniProtKB-KW"/>
</dbReference>
<feature type="region of interest" description="Disordered" evidence="3">
    <location>
        <begin position="1016"/>
        <end position="1039"/>
    </location>
</feature>
<accession>A0A0N4Y668</accession>
<dbReference type="STRING" id="27835.A0A0N4Y668"/>
<dbReference type="Proteomes" id="UP000271162">
    <property type="component" value="Unassembled WGS sequence"/>
</dbReference>
<evidence type="ECO:0000256" key="2">
    <source>
        <dbReference type="SAM" id="Coils"/>
    </source>
</evidence>
<dbReference type="GO" id="GO:0006508">
    <property type="term" value="P:proteolysis"/>
    <property type="evidence" value="ECO:0007669"/>
    <property type="project" value="InterPro"/>
</dbReference>
<sequence>MEQAPGQELASERPAEERREEGSDSVDVSELRGPRSPTNKAMDADLMDVELEREFQKLCGEDCEPEAIQVCNRLERAIKDTEVLVIAEVAKAIRVGHPSRDAVERVGRKATETALDLVHAVRTKCKEGVVVKKWVQIVLESLGSENRAEAVEKLIELLEVRDELTRLSEAHGVALAGLPLRFEEIQKENMLLQETVRDQANELDELREVKRQLEQRELELQRLRATLGRQGSSTTGTETTNTGGRRRAADVLNILRSEDKVHSESKAFQRDRLEGPRMIEPRVEQHRSQPSYGIGCRTMGELDWKDEGKQGESACERSRSEEMTQYLRFMALPEVRPYSGEEATYNFNTFLENFSLKYPRNGWGDAELGVLLRSKLIGKARTQYEALPRAVREGSFEGQVDALRQACRSEVRNQKVVALGELRKLKKKEGQSVADFCLVLEQLTRRAHPHMSESVLDAERAQILYEQLAHWEDSYHLLEALESEDQPYEKLKQTAMRIERRNVTLRNRGTVTREVNGVNGDRDGVAVRGLRAGQRDATDPGEDQSLSGAKKRGQVCYRCHEAGHIAKDCSNREPRGRDGNSRTAAPLSSRLLQAAWRAIGRSEINGARSGGNPATPAVGRKYTTTVEMFGRKWTGLLDTGSEVSIIPAEVLLMAKEDGFDIDREVVEHRVDQSVRICDASGEVMRFVALVEVKVKEVPGTREVVAKMYVTAVRGSVLILGTNVLPALGYALRKQETGGGIDSQTGKAREGDLTEDMGRRTRTKLACVARRAYIAPGALDWVQLQGCEQGEECMLTTSHALVQSGVCKAGNDGMVEVPVVNRSQEPVVLRVGQSVGSAERDVGDSRSEATVECLEYEQRGRECTGLVRTPGRNDEDGSQKPRGVLLIVPVTLRALKRVRGWKETTIFFYRTFWEINPGQETLFGGCAKNVIVVFPSQESRAGSWSPMVEALGMWLAEGATIYMVAGPRTSTDQAWAEVAEKARRHVCTYIKRIAPGKERRTTAGAGIVFRKEEFKRNGSGKDATFGTGDGDPTSRPSVTV</sequence>
<evidence type="ECO:0000256" key="1">
    <source>
        <dbReference type="PROSITE-ProRule" id="PRU00047"/>
    </source>
</evidence>
<feature type="compositionally biased region" description="Basic and acidic residues" evidence="3">
    <location>
        <begin position="10"/>
        <end position="22"/>
    </location>
</feature>
<keyword evidence="1" id="KW-0863">Zinc-finger</keyword>
<feature type="domain" description="CCHC-type" evidence="4">
    <location>
        <begin position="556"/>
        <end position="571"/>
    </location>
</feature>
<feature type="region of interest" description="Disordered" evidence="3">
    <location>
        <begin position="531"/>
        <end position="550"/>
    </location>
</feature>
<dbReference type="GO" id="GO:0005737">
    <property type="term" value="C:cytoplasm"/>
    <property type="evidence" value="ECO:0007669"/>
    <property type="project" value="UniProtKB-ARBA"/>
</dbReference>
<dbReference type="SUPFAM" id="SSF57756">
    <property type="entry name" value="Retrovirus zinc finger-like domains"/>
    <property type="match status" value="1"/>
</dbReference>
<protein>
    <submittedName>
        <fullName evidence="7">CCHC-type domain-containing protein</fullName>
    </submittedName>
</protein>
<dbReference type="InterPro" id="IPR001878">
    <property type="entry name" value="Znf_CCHC"/>
</dbReference>
<keyword evidence="2" id="KW-0175">Coiled coil</keyword>
<dbReference type="Pfam" id="PF00098">
    <property type="entry name" value="zf-CCHC"/>
    <property type="match status" value="1"/>
</dbReference>
<evidence type="ECO:0000256" key="3">
    <source>
        <dbReference type="SAM" id="MobiDB-lite"/>
    </source>
</evidence>
<reference evidence="7" key="1">
    <citation type="submission" date="2016-04" db="UniProtKB">
        <authorList>
            <consortium name="WormBaseParasite"/>
        </authorList>
    </citation>
    <scope>IDENTIFICATION</scope>
</reference>
<keyword evidence="1" id="KW-0479">Metal-binding</keyword>
<dbReference type="SMART" id="SM00343">
    <property type="entry name" value="ZnF_C2HC"/>
    <property type="match status" value="1"/>
</dbReference>
<dbReference type="PROSITE" id="PS50158">
    <property type="entry name" value="ZF_CCHC"/>
    <property type="match status" value="1"/>
</dbReference>
<proteinExistence type="predicted"/>
<dbReference type="GO" id="GO:0019899">
    <property type="term" value="F:enzyme binding"/>
    <property type="evidence" value="ECO:0007669"/>
    <property type="project" value="UniProtKB-ARBA"/>
</dbReference>
<dbReference type="AlphaFoldDB" id="A0A0N4Y668"/>
<dbReference type="GO" id="GO:0004190">
    <property type="term" value="F:aspartic-type endopeptidase activity"/>
    <property type="evidence" value="ECO:0007669"/>
    <property type="project" value="InterPro"/>
</dbReference>
<keyword evidence="6" id="KW-1185">Reference proteome</keyword>
<feature type="region of interest" description="Disordered" evidence="3">
    <location>
        <begin position="1"/>
        <end position="42"/>
    </location>
</feature>
<dbReference type="InterPro" id="IPR001969">
    <property type="entry name" value="Aspartic_peptidase_AS"/>
</dbReference>
<name>A0A0N4Y668_NIPBR</name>
<evidence type="ECO:0000259" key="4">
    <source>
        <dbReference type="PROSITE" id="PS50158"/>
    </source>
</evidence>
<keyword evidence="1" id="KW-0862">Zinc</keyword>
<evidence type="ECO:0000313" key="7">
    <source>
        <dbReference type="WBParaSite" id="NBR_0001155801-mRNA-1"/>
    </source>
</evidence>
<evidence type="ECO:0000313" key="6">
    <source>
        <dbReference type="Proteomes" id="UP000271162"/>
    </source>
</evidence>
<evidence type="ECO:0000313" key="5">
    <source>
        <dbReference type="EMBL" id="VDL75148.1"/>
    </source>
</evidence>
<organism evidence="7">
    <name type="scientific">Nippostrongylus brasiliensis</name>
    <name type="common">Rat hookworm</name>
    <dbReference type="NCBI Taxonomy" id="27835"/>
    <lineage>
        <taxon>Eukaryota</taxon>
        <taxon>Metazoa</taxon>
        <taxon>Ecdysozoa</taxon>
        <taxon>Nematoda</taxon>
        <taxon>Chromadorea</taxon>
        <taxon>Rhabditida</taxon>
        <taxon>Rhabditina</taxon>
        <taxon>Rhabditomorpha</taxon>
        <taxon>Strongyloidea</taxon>
        <taxon>Heligmosomidae</taxon>
        <taxon>Nippostrongylus</taxon>
    </lineage>
</organism>
<dbReference type="PROSITE" id="PS00141">
    <property type="entry name" value="ASP_PROTEASE"/>
    <property type="match status" value="1"/>
</dbReference>
<gene>
    <name evidence="5" type="ORF">NBR_LOCUS11559</name>
</gene>
<feature type="coiled-coil region" evidence="2">
    <location>
        <begin position="182"/>
        <end position="226"/>
    </location>
</feature>
<dbReference type="WBParaSite" id="NBR_0001155801-mRNA-1">
    <property type="protein sequence ID" value="NBR_0001155801-mRNA-1"/>
    <property type="gene ID" value="NBR_0001155801"/>
</dbReference>
<dbReference type="GO" id="GO:0003676">
    <property type="term" value="F:nucleic acid binding"/>
    <property type="evidence" value="ECO:0007669"/>
    <property type="project" value="InterPro"/>
</dbReference>
<dbReference type="EMBL" id="UYSL01020549">
    <property type="protein sequence ID" value="VDL75148.1"/>
    <property type="molecule type" value="Genomic_DNA"/>
</dbReference>